<keyword evidence="3" id="KW-1185">Reference proteome</keyword>
<reference evidence="2 3" key="1">
    <citation type="submission" date="2018-02" db="EMBL/GenBank/DDBJ databases">
        <title>The genomes of Aspergillus section Nigri reveals drivers in fungal speciation.</title>
        <authorList>
            <consortium name="DOE Joint Genome Institute"/>
            <person name="Vesth T.C."/>
            <person name="Nybo J."/>
            <person name="Theobald S."/>
            <person name="Brandl J."/>
            <person name="Frisvad J.C."/>
            <person name="Nielsen K.F."/>
            <person name="Lyhne E.K."/>
            <person name="Kogle M.E."/>
            <person name="Kuo A."/>
            <person name="Riley R."/>
            <person name="Clum A."/>
            <person name="Nolan M."/>
            <person name="Lipzen A."/>
            <person name="Salamov A."/>
            <person name="Henrissat B."/>
            <person name="Wiebenga A."/>
            <person name="De vries R.P."/>
            <person name="Grigoriev I.V."/>
            <person name="Mortensen U.H."/>
            <person name="Andersen M.R."/>
            <person name="Baker S.E."/>
        </authorList>
    </citation>
    <scope>NUCLEOTIDE SEQUENCE [LARGE SCALE GENOMIC DNA]</scope>
    <source>
        <strain evidence="2 3">CBS 112811</strain>
    </source>
</reference>
<accession>A0A8G1R1G1</accession>
<gene>
    <name evidence="2" type="ORF">BO85DRAFT_451532</name>
</gene>
<dbReference type="EMBL" id="KZ825069">
    <property type="protein sequence ID" value="RAH55180.1"/>
    <property type="molecule type" value="Genomic_DNA"/>
</dbReference>
<evidence type="ECO:0000313" key="3">
    <source>
        <dbReference type="Proteomes" id="UP000249526"/>
    </source>
</evidence>
<evidence type="ECO:0000256" key="1">
    <source>
        <dbReference type="SAM" id="MobiDB-lite"/>
    </source>
</evidence>
<feature type="compositionally biased region" description="Basic residues" evidence="1">
    <location>
        <begin position="105"/>
        <end position="119"/>
    </location>
</feature>
<proteinExistence type="predicted"/>
<dbReference type="RefSeq" id="XP_025513102.1">
    <property type="nucleotide sequence ID" value="XM_025660608.1"/>
</dbReference>
<dbReference type="Proteomes" id="UP000249526">
    <property type="component" value="Unassembled WGS sequence"/>
</dbReference>
<protein>
    <submittedName>
        <fullName evidence="2">Uncharacterized protein</fullName>
    </submittedName>
</protein>
<name>A0A8G1R1G1_9EURO</name>
<organism evidence="2 3">
    <name type="scientific">Aspergillus piperis CBS 112811</name>
    <dbReference type="NCBI Taxonomy" id="1448313"/>
    <lineage>
        <taxon>Eukaryota</taxon>
        <taxon>Fungi</taxon>
        <taxon>Dikarya</taxon>
        <taxon>Ascomycota</taxon>
        <taxon>Pezizomycotina</taxon>
        <taxon>Eurotiomycetes</taxon>
        <taxon>Eurotiomycetidae</taxon>
        <taxon>Eurotiales</taxon>
        <taxon>Aspergillaceae</taxon>
        <taxon>Aspergillus</taxon>
        <taxon>Aspergillus subgen. Circumdati</taxon>
    </lineage>
</organism>
<dbReference type="GeneID" id="37164010"/>
<feature type="region of interest" description="Disordered" evidence="1">
    <location>
        <begin position="91"/>
        <end position="119"/>
    </location>
</feature>
<dbReference type="AlphaFoldDB" id="A0A8G1R1G1"/>
<feature type="non-terminal residue" evidence="2">
    <location>
        <position position="119"/>
    </location>
</feature>
<sequence length="119" mass="13158">MEDRENTQETERLKGRLRGLSPGYSLLFPPPKRVIGCPPESPKGTGCRLSFIPTGLTSFFSLSLSLPLLSLAMSAPLLPNRLSCSQSFLSKSSSSYLGVGEKTKKDKKQRKTSKEHRRC</sequence>
<evidence type="ECO:0000313" key="2">
    <source>
        <dbReference type="EMBL" id="RAH55180.1"/>
    </source>
</evidence>